<dbReference type="AlphaFoldDB" id="A0A2S4W9B0"/>
<feature type="domain" description="URB1 N-terminal" evidence="2">
    <location>
        <begin position="57"/>
        <end position="220"/>
    </location>
</feature>
<accession>A0A2S4W9B0</accession>
<dbReference type="VEuPathDB" id="FungiDB:PSTT_00786"/>
<reference evidence="4" key="3">
    <citation type="journal article" date="2018" name="Mol. Plant Microbe Interact.">
        <title>Genome sequence resources for the wheat stripe rust pathogen (Puccinia striiformis f. sp. tritici) and the barley stripe rust pathogen (Puccinia striiformis f. sp. hordei).</title>
        <authorList>
            <person name="Xia C."/>
            <person name="Wang M."/>
            <person name="Yin C."/>
            <person name="Cornejo O.E."/>
            <person name="Hulbert S.H."/>
            <person name="Chen X."/>
        </authorList>
    </citation>
    <scope>NUCLEOTIDE SEQUENCE [LARGE SCALE GENOMIC DNA]</scope>
    <source>
        <strain evidence="4">93TX-2</strain>
    </source>
</reference>
<comment type="caution">
    <text evidence="3">The sequence shown here is derived from an EMBL/GenBank/DDBJ whole genome shotgun (WGS) entry which is preliminary data.</text>
</comment>
<evidence type="ECO:0000313" key="4">
    <source>
        <dbReference type="Proteomes" id="UP000238274"/>
    </source>
</evidence>
<feature type="region of interest" description="Disordered" evidence="1">
    <location>
        <begin position="173"/>
        <end position="197"/>
    </location>
</feature>
<dbReference type="GO" id="GO:0005730">
    <property type="term" value="C:nucleolus"/>
    <property type="evidence" value="ECO:0007669"/>
    <property type="project" value="TreeGrafter"/>
</dbReference>
<evidence type="ECO:0000313" key="3">
    <source>
        <dbReference type="EMBL" id="POW18352.1"/>
    </source>
</evidence>
<organism evidence="3 4">
    <name type="scientific">Puccinia striiformis</name>
    <dbReference type="NCBI Taxonomy" id="27350"/>
    <lineage>
        <taxon>Eukaryota</taxon>
        <taxon>Fungi</taxon>
        <taxon>Dikarya</taxon>
        <taxon>Basidiomycota</taxon>
        <taxon>Pucciniomycotina</taxon>
        <taxon>Pucciniomycetes</taxon>
        <taxon>Pucciniales</taxon>
        <taxon>Pucciniaceae</taxon>
        <taxon>Puccinia</taxon>
    </lineage>
</organism>
<dbReference type="GO" id="GO:0000466">
    <property type="term" value="P:maturation of 5.8S rRNA from tricistronic rRNA transcript (SSU-rRNA, 5.8S rRNA, LSU-rRNA)"/>
    <property type="evidence" value="ECO:0007669"/>
    <property type="project" value="TreeGrafter"/>
</dbReference>
<dbReference type="Pfam" id="PF11707">
    <property type="entry name" value="Npa1"/>
    <property type="match status" value="1"/>
</dbReference>
<proteinExistence type="predicted"/>
<protein>
    <recommendedName>
        <fullName evidence="2">URB1 N-terminal domain-containing protein</fullName>
    </recommendedName>
</protein>
<reference evidence="3 4" key="1">
    <citation type="submission" date="2017-12" db="EMBL/GenBank/DDBJ databases">
        <title>Gene loss provides genomic basis for host adaptation in cereal stripe rust fungi.</title>
        <authorList>
            <person name="Xia C."/>
        </authorList>
    </citation>
    <scope>NUCLEOTIDE SEQUENCE [LARGE SCALE GENOMIC DNA]</scope>
    <source>
        <strain evidence="3 4">93TX-2</strain>
    </source>
</reference>
<dbReference type="EMBL" id="PKSM01000067">
    <property type="protein sequence ID" value="POW18352.1"/>
    <property type="molecule type" value="Genomic_DNA"/>
</dbReference>
<dbReference type="VEuPathDB" id="FungiDB:PSHT_05917"/>
<reference evidence="4" key="2">
    <citation type="journal article" date="2018" name="BMC Genomics">
        <title>Genomic insights into host adaptation between the wheat stripe rust pathogen (Puccinia striiformis f. sp. tritici) and the barley stripe rust pathogen (Puccinia striiformis f. sp. hordei).</title>
        <authorList>
            <person name="Xia C."/>
            <person name="Wang M."/>
            <person name="Yin C."/>
            <person name="Cornejo O.E."/>
            <person name="Hulbert S.H."/>
            <person name="Chen X."/>
        </authorList>
    </citation>
    <scope>NUCLEOTIDE SEQUENCE [LARGE SCALE GENOMIC DNA]</scope>
    <source>
        <strain evidence="4">93TX-2</strain>
    </source>
</reference>
<dbReference type="Proteomes" id="UP000238274">
    <property type="component" value="Unassembled WGS sequence"/>
</dbReference>
<dbReference type="PANTHER" id="PTHR13500:SF0">
    <property type="entry name" value="NUCLEOLAR PRE-RIBOSOMAL-ASSOCIATED PROTEIN 1"/>
    <property type="match status" value="1"/>
</dbReference>
<name>A0A2S4W9B0_9BASI</name>
<gene>
    <name evidence="3" type="ORF">PSHT_05917</name>
</gene>
<dbReference type="GO" id="GO:0000463">
    <property type="term" value="P:maturation of LSU-rRNA from tricistronic rRNA transcript (SSU-rRNA, 5.8S rRNA, LSU-rRNA)"/>
    <property type="evidence" value="ECO:0007669"/>
    <property type="project" value="TreeGrafter"/>
</dbReference>
<evidence type="ECO:0000256" key="1">
    <source>
        <dbReference type="SAM" id="MobiDB-lite"/>
    </source>
</evidence>
<evidence type="ECO:0000259" key="2">
    <source>
        <dbReference type="Pfam" id="PF11707"/>
    </source>
</evidence>
<dbReference type="InterPro" id="IPR021714">
    <property type="entry name" value="URB1_N"/>
</dbReference>
<dbReference type="PANTHER" id="PTHR13500">
    <property type="entry name" value="NUCLEOLAR PRERIBOSOMAL-ASSOCIATED PROTEIN 1"/>
    <property type="match status" value="1"/>
</dbReference>
<dbReference type="OrthoDB" id="2506226at2759"/>
<dbReference type="InterPro" id="IPR039844">
    <property type="entry name" value="URB1"/>
</dbReference>
<keyword evidence="4" id="KW-1185">Reference proteome</keyword>
<feature type="compositionally biased region" description="Polar residues" evidence="1">
    <location>
        <begin position="179"/>
        <end position="191"/>
    </location>
</feature>
<sequence>MAQAPQVFKSGTQVIAGLKAQDPVKIGSALSQLRQLCSVKPFPAVVIDYLQLEPAADSIFQILNVAREANSIHLLANSLYTLSYLISRSPTSPFDTRHAVDGSRIINHLIQNHSKSIHRCFAPGRTEATLACLTLLISCVCWNEGACAKIVIGELRWDHKTVTRLLQTRQTVTAPEGTTLPNQKGNRSAPKSSKLKGQLHKADIRTLMLRFIFSIVSSTELRASSSRSCGRLKVSRKASSKAYK</sequence>